<evidence type="ECO:0000256" key="3">
    <source>
        <dbReference type="ARBA" id="ARBA00022827"/>
    </source>
</evidence>
<dbReference type="RefSeq" id="WP_380827236.1">
    <property type="nucleotide sequence ID" value="NZ_JBHTCG010000009.1"/>
</dbReference>
<keyword evidence="5" id="KW-0503">Monooxygenase</keyword>
<name>A0ABW2P6Q3_9ACTN</name>
<reference evidence="6" key="1">
    <citation type="journal article" date="2019" name="Int. J. Syst. Evol. Microbiol.">
        <title>The Global Catalogue of Microorganisms (GCM) 10K type strain sequencing project: providing services to taxonomists for standard genome sequencing and annotation.</title>
        <authorList>
            <consortium name="The Broad Institute Genomics Platform"/>
            <consortium name="The Broad Institute Genome Sequencing Center for Infectious Disease"/>
            <person name="Wu L."/>
            <person name="Ma J."/>
        </authorList>
    </citation>
    <scope>NUCLEOTIDE SEQUENCE [LARGE SCALE GENOMIC DNA]</scope>
    <source>
        <strain evidence="6">CECT 7649</strain>
    </source>
</reference>
<dbReference type="InterPro" id="IPR036188">
    <property type="entry name" value="FAD/NAD-bd_sf"/>
</dbReference>
<feature type="domain" description="FAD-binding" evidence="4">
    <location>
        <begin position="15"/>
        <end position="131"/>
    </location>
</feature>
<comment type="cofactor">
    <cofactor evidence="1">
        <name>FAD</name>
        <dbReference type="ChEBI" id="CHEBI:57692"/>
    </cofactor>
</comment>
<keyword evidence="6" id="KW-1185">Reference proteome</keyword>
<gene>
    <name evidence="5" type="ORF">ACFQSB_15800</name>
</gene>
<dbReference type="Gene3D" id="3.50.50.60">
    <property type="entry name" value="FAD/NAD(P)-binding domain"/>
    <property type="match status" value="1"/>
</dbReference>
<dbReference type="PANTHER" id="PTHR43004">
    <property type="entry name" value="TRK SYSTEM POTASSIUM UPTAKE PROTEIN"/>
    <property type="match status" value="1"/>
</dbReference>
<dbReference type="GO" id="GO:0004497">
    <property type="term" value="F:monooxygenase activity"/>
    <property type="evidence" value="ECO:0007669"/>
    <property type="project" value="UniProtKB-KW"/>
</dbReference>
<evidence type="ECO:0000256" key="2">
    <source>
        <dbReference type="ARBA" id="ARBA00022630"/>
    </source>
</evidence>
<accession>A0ABW2P6Q3</accession>
<dbReference type="Proteomes" id="UP001596496">
    <property type="component" value="Unassembled WGS sequence"/>
</dbReference>
<dbReference type="InterPro" id="IPR002938">
    <property type="entry name" value="FAD-bd"/>
</dbReference>
<evidence type="ECO:0000313" key="5">
    <source>
        <dbReference type="EMBL" id="MFC7383685.1"/>
    </source>
</evidence>
<evidence type="ECO:0000256" key="1">
    <source>
        <dbReference type="ARBA" id="ARBA00001974"/>
    </source>
</evidence>
<dbReference type="PANTHER" id="PTHR43004:SF19">
    <property type="entry name" value="BINDING MONOOXYGENASE, PUTATIVE (JCVI)-RELATED"/>
    <property type="match status" value="1"/>
</dbReference>
<keyword evidence="2" id="KW-0285">Flavoprotein</keyword>
<protein>
    <submittedName>
        <fullName evidence="5">FAD-dependent monooxygenase</fullName>
    </submittedName>
</protein>
<dbReference type="EMBL" id="JBHTCG010000009">
    <property type="protein sequence ID" value="MFC7383685.1"/>
    <property type="molecule type" value="Genomic_DNA"/>
</dbReference>
<evidence type="ECO:0000259" key="4">
    <source>
        <dbReference type="Pfam" id="PF01494"/>
    </source>
</evidence>
<keyword evidence="5" id="KW-0560">Oxidoreductase</keyword>
<dbReference type="SUPFAM" id="SSF51905">
    <property type="entry name" value="FAD/NAD(P)-binding domain"/>
    <property type="match status" value="1"/>
</dbReference>
<sequence>MTASHQGTVSTHAHHVIVSGAGPVGLTLAIEPARRDVDFLLIDKAPHPFAGSRGKGIQPRTLEVFEDLGVLDRMVAAGGRYPPQRVYTEDGPVDRHIMEHQDPVPAEPYRTPLMLPQFRTESLLRDGRGAERGTRDAARLVRGGAPAERRVRARAVPRSWTAAATCATRTLCHPATGS</sequence>
<dbReference type="InterPro" id="IPR050641">
    <property type="entry name" value="RIFMO-like"/>
</dbReference>
<keyword evidence="3" id="KW-0274">FAD</keyword>
<dbReference type="Pfam" id="PF01494">
    <property type="entry name" value="FAD_binding_3"/>
    <property type="match status" value="1"/>
</dbReference>
<evidence type="ECO:0000313" key="6">
    <source>
        <dbReference type="Proteomes" id="UP001596496"/>
    </source>
</evidence>
<proteinExistence type="predicted"/>
<organism evidence="5 6">
    <name type="scientific">Sphaerisporangium rhizosphaerae</name>
    <dbReference type="NCBI Taxonomy" id="2269375"/>
    <lineage>
        <taxon>Bacteria</taxon>
        <taxon>Bacillati</taxon>
        <taxon>Actinomycetota</taxon>
        <taxon>Actinomycetes</taxon>
        <taxon>Streptosporangiales</taxon>
        <taxon>Streptosporangiaceae</taxon>
        <taxon>Sphaerisporangium</taxon>
    </lineage>
</organism>
<comment type="caution">
    <text evidence="5">The sequence shown here is derived from an EMBL/GenBank/DDBJ whole genome shotgun (WGS) entry which is preliminary data.</text>
</comment>